<dbReference type="NCBIfam" id="TIGR00738">
    <property type="entry name" value="rrf2_super"/>
    <property type="match status" value="1"/>
</dbReference>
<dbReference type="SUPFAM" id="SSF46785">
    <property type="entry name" value="Winged helix' DNA-binding domain"/>
    <property type="match status" value="1"/>
</dbReference>
<dbReference type="PANTHER" id="PTHR33221">
    <property type="entry name" value="WINGED HELIX-TURN-HELIX TRANSCRIPTIONAL REGULATOR, RRF2 FAMILY"/>
    <property type="match status" value="1"/>
</dbReference>
<dbReference type="Gene3D" id="1.10.10.10">
    <property type="entry name" value="Winged helix-like DNA-binding domain superfamily/Winged helix DNA-binding domain"/>
    <property type="match status" value="1"/>
</dbReference>
<sequence length="158" mass="17242">MPDPLILGLHALGELAKNPDKCLSTQQIAAAIGSTEPHLSKVLQRLNKGEMVKSVRGPGGGYKLNCVPDETPLRNIFELLGGPFDSKGCGLDGCKNKVCFIGAMMDELTRAFLRYLESRTLADFTKYYEHSIPVEVEISVITPSLGQKHPNFSHVSSK</sequence>
<dbReference type="EMBL" id="VSSQ01033889">
    <property type="protein sequence ID" value="MPM85636.1"/>
    <property type="molecule type" value="Genomic_DNA"/>
</dbReference>
<comment type="caution">
    <text evidence="1">The sequence shown here is derived from an EMBL/GenBank/DDBJ whole genome shotgun (WGS) entry which is preliminary data.</text>
</comment>
<reference evidence="1" key="1">
    <citation type="submission" date="2019-08" db="EMBL/GenBank/DDBJ databases">
        <authorList>
            <person name="Kucharzyk K."/>
            <person name="Murdoch R.W."/>
            <person name="Higgins S."/>
            <person name="Loffler F."/>
        </authorList>
    </citation>
    <scope>NUCLEOTIDE SEQUENCE</scope>
</reference>
<organism evidence="1">
    <name type="scientific">bioreactor metagenome</name>
    <dbReference type="NCBI Taxonomy" id="1076179"/>
    <lineage>
        <taxon>unclassified sequences</taxon>
        <taxon>metagenomes</taxon>
        <taxon>ecological metagenomes</taxon>
    </lineage>
</organism>
<dbReference type="InterPro" id="IPR000944">
    <property type="entry name" value="Tscrpt_reg_Rrf2"/>
</dbReference>
<accession>A0A645D8C6</accession>
<protein>
    <recommendedName>
        <fullName evidence="2">Rrf2 family transcriptional regulator</fullName>
    </recommendedName>
</protein>
<gene>
    <name evidence="1" type="ORF">SDC9_132717</name>
</gene>
<dbReference type="PANTHER" id="PTHR33221:SF15">
    <property type="entry name" value="HTH-TYPE TRANSCRIPTIONAL REGULATOR YWGB-RELATED"/>
    <property type="match status" value="1"/>
</dbReference>
<dbReference type="Pfam" id="PF02082">
    <property type="entry name" value="Rrf2"/>
    <property type="match status" value="1"/>
</dbReference>
<dbReference type="PROSITE" id="PS51197">
    <property type="entry name" value="HTH_RRF2_2"/>
    <property type="match status" value="1"/>
</dbReference>
<dbReference type="AlphaFoldDB" id="A0A645D8C6"/>
<dbReference type="GO" id="GO:0005829">
    <property type="term" value="C:cytosol"/>
    <property type="evidence" value="ECO:0007669"/>
    <property type="project" value="TreeGrafter"/>
</dbReference>
<dbReference type="InterPro" id="IPR036390">
    <property type="entry name" value="WH_DNA-bd_sf"/>
</dbReference>
<proteinExistence type="predicted"/>
<dbReference type="InterPro" id="IPR036388">
    <property type="entry name" value="WH-like_DNA-bd_sf"/>
</dbReference>
<evidence type="ECO:0000313" key="1">
    <source>
        <dbReference type="EMBL" id="MPM85636.1"/>
    </source>
</evidence>
<name>A0A645D8C6_9ZZZZ</name>
<evidence type="ECO:0008006" key="2">
    <source>
        <dbReference type="Google" id="ProtNLM"/>
    </source>
</evidence>
<dbReference type="GO" id="GO:0003700">
    <property type="term" value="F:DNA-binding transcription factor activity"/>
    <property type="evidence" value="ECO:0007669"/>
    <property type="project" value="TreeGrafter"/>
</dbReference>